<dbReference type="PANTHER" id="PTHR13452:SF10">
    <property type="entry name" value="THUMP DOMAIN-CONTAINING PROTEIN 1"/>
    <property type="match status" value="1"/>
</dbReference>
<protein>
    <recommendedName>
        <fullName evidence="3">THUMP domain-containing protein</fullName>
    </recommendedName>
</protein>
<accession>A0A9P6NEG5</accession>
<feature type="compositionally biased region" description="Polar residues" evidence="2">
    <location>
        <begin position="16"/>
        <end position="26"/>
    </location>
</feature>
<dbReference type="InterPro" id="IPR040183">
    <property type="entry name" value="THUMPD1-like"/>
</dbReference>
<evidence type="ECO:0000313" key="4">
    <source>
        <dbReference type="EMBL" id="KAG0142742.1"/>
    </source>
</evidence>
<proteinExistence type="predicted"/>
<name>A0A9P6NEG5_9BASI</name>
<evidence type="ECO:0000256" key="1">
    <source>
        <dbReference type="PROSITE-ProRule" id="PRU00529"/>
    </source>
</evidence>
<dbReference type="EMBL" id="MU167339">
    <property type="protein sequence ID" value="KAG0142742.1"/>
    <property type="molecule type" value="Genomic_DNA"/>
</dbReference>
<dbReference type="SUPFAM" id="SSF143437">
    <property type="entry name" value="THUMP domain-like"/>
    <property type="match status" value="1"/>
</dbReference>
<dbReference type="GO" id="GO:0006400">
    <property type="term" value="P:tRNA modification"/>
    <property type="evidence" value="ECO:0007669"/>
    <property type="project" value="InterPro"/>
</dbReference>
<dbReference type="InterPro" id="IPR004114">
    <property type="entry name" value="THUMP_dom"/>
</dbReference>
<feature type="region of interest" description="Disordered" evidence="2">
    <location>
        <begin position="16"/>
        <end position="39"/>
    </location>
</feature>
<feature type="domain" description="THUMP" evidence="3">
    <location>
        <begin position="95"/>
        <end position="206"/>
    </location>
</feature>
<gene>
    <name evidence="4" type="ORF">CROQUDRAFT_662135</name>
</gene>
<evidence type="ECO:0000259" key="3">
    <source>
        <dbReference type="PROSITE" id="PS51165"/>
    </source>
</evidence>
<reference evidence="4" key="1">
    <citation type="submission" date="2013-11" db="EMBL/GenBank/DDBJ databases">
        <title>Genome sequence of the fusiform rust pathogen reveals effectors for host alternation and coevolution with pine.</title>
        <authorList>
            <consortium name="DOE Joint Genome Institute"/>
            <person name="Smith K."/>
            <person name="Pendleton A."/>
            <person name="Kubisiak T."/>
            <person name="Anderson C."/>
            <person name="Salamov A."/>
            <person name="Aerts A."/>
            <person name="Riley R."/>
            <person name="Clum A."/>
            <person name="Lindquist E."/>
            <person name="Ence D."/>
            <person name="Campbell M."/>
            <person name="Kronenberg Z."/>
            <person name="Feau N."/>
            <person name="Dhillon B."/>
            <person name="Hamelin R."/>
            <person name="Burleigh J."/>
            <person name="Smith J."/>
            <person name="Yandell M."/>
            <person name="Nelson C."/>
            <person name="Grigoriev I."/>
            <person name="Davis J."/>
        </authorList>
    </citation>
    <scope>NUCLEOTIDE SEQUENCE</scope>
    <source>
        <strain evidence="4">G11</strain>
    </source>
</reference>
<dbReference type="CDD" id="cd11717">
    <property type="entry name" value="THUMP_THUMPD1_like"/>
    <property type="match status" value="1"/>
</dbReference>
<dbReference type="AlphaFoldDB" id="A0A9P6NEG5"/>
<organism evidence="4 5">
    <name type="scientific">Cronartium quercuum f. sp. fusiforme G11</name>
    <dbReference type="NCBI Taxonomy" id="708437"/>
    <lineage>
        <taxon>Eukaryota</taxon>
        <taxon>Fungi</taxon>
        <taxon>Dikarya</taxon>
        <taxon>Basidiomycota</taxon>
        <taxon>Pucciniomycotina</taxon>
        <taxon>Pucciniomycetes</taxon>
        <taxon>Pucciniales</taxon>
        <taxon>Coleosporiaceae</taxon>
        <taxon>Cronartium</taxon>
    </lineage>
</organism>
<feature type="compositionally biased region" description="Acidic residues" evidence="2">
    <location>
        <begin position="28"/>
        <end position="39"/>
    </location>
</feature>
<dbReference type="PANTHER" id="PTHR13452">
    <property type="entry name" value="THUMP DOMAIN CONTAINING PROTEIN 1-RELATED"/>
    <property type="match status" value="1"/>
</dbReference>
<dbReference type="SMART" id="SM00981">
    <property type="entry name" value="THUMP"/>
    <property type="match status" value="1"/>
</dbReference>
<keyword evidence="1" id="KW-0694">RNA-binding</keyword>
<dbReference type="OrthoDB" id="367221at2759"/>
<dbReference type="Proteomes" id="UP000886653">
    <property type="component" value="Unassembled WGS sequence"/>
</dbReference>
<dbReference type="Gene3D" id="3.30.2300.10">
    <property type="entry name" value="THUMP superfamily"/>
    <property type="match status" value="1"/>
</dbReference>
<keyword evidence="5" id="KW-1185">Reference proteome</keyword>
<evidence type="ECO:0000256" key="2">
    <source>
        <dbReference type="SAM" id="MobiDB-lite"/>
    </source>
</evidence>
<dbReference type="GO" id="GO:0003723">
    <property type="term" value="F:RNA binding"/>
    <property type="evidence" value="ECO:0007669"/>
    <property type="project" value="UniProtKB-UniRule"/>
</dbReference>
<evidence type="ECO:0000313" key="5">
    <source>
        <dbReference type="Proteomes" id="UP000886653"/>
    </source>
</evidence>
<comment type="caution">
    <text evidence="4">The sequence shown here is derived from an EMBL/GenBank/DDBJ whole genome shotgun (WGS) entry which is preliminary data.</text>
</comment>
<dbReference type="Pfam" id="PF02926">
    <property type="entry name" value="THUMP"/>
    <property type="match status" value="1"/>
</dbReference>
<dbReference type="PROSITE" id="PS51165">
    <property type="entry name" value="THUMP"/>
    <property type="match status" value="1"/>
</dbReference>
<sequence>MGLKYFIQIAEEFDTNTPDNQMNTAQESSEEEEEEEEEDIESMVAKELDQLKSLNSNKSLANRFNWKKMDCECLGFIQFPRKHDPITFSNHLIEQIQLGKIGYGLRHIQRITPVSATCTSTSIPAFKELVTKILGPIFGDRGLKYRIEPIIRCHDQPLNRTEVINIIGKAVDEFNVLSKHKVNLDQPEIVVLVSVYKYVVGISCVEHYDQRRKFNLQIIAEIREKAPVVDTT</sequence>